<protein>
    <submittedName>
        <fullName evidence="2">Uncharacterized protein</fullName>
    </submittedName>
</protein>
<evidence type="ECO:0000313" key="3">
    <source>
        <dbReference type="Proteomes" id="UP000460272"/>
    </source>
</evidence>
<dbReference type="EMBL" id="RPFW01000007">
    <property type="protein sequence ID" value="TVZ01235.1"/>
    <property type="molecule type" value="Genomic_DNA"/>
</dbReference>
<keyword evidence="3" id="KW-1185">Reference proteome</keyword>
<keyword evidence="1" id="KW-0812">Transmembrane</keyword>
<feature type="transmembrane region" description="Helical" evidence="1">
    <location>
        <begin position="6"/>
        <end position="28"/>
    </location>
</feature>
<dbReference type="AlphaFoldDB" id="A0A6P2BSV9"/>
<proteinExistence type="predicted"/>
<sequence>MGGAGAILGTLALIAGIVFGGWQLGWWFQRANNTRSNELIQQGYSNQLTLSQQVTSKLAEVENITVQIAKAGNDTALTAALFPQRAAIASIVCQDADQIQSIQLPADQLAWIGANCEAGSLSPNSSLYQAGQ</sequence>
<dbReference type="RefSeq" id="WP_222849800.1">
    <property type="nucleotide sequence ID" value="NZ_RPFW01000007.1"/>
</dbReference>
<accession>A0A6P2BSV9</accession>
<keyword evidence="1" id="KW-0472">Membrane</keyword>
<reference evidence="2 3" key="1">
    <citation type="submission" date="2018-11" db="EMBL/GenBank/DDBJ databases">
        <title>Trebonia kvetii gen.nov., sp.nov., a novel acidophilic actinobacterium, and proposal of the new actinobacterial family Treboniaceae fam. nov.</title>
        <authorList>
            <person name="Rapoport D."/>
            <person name="Sagova-Mareckova M."/>
            <person name="Sedlacek I."/>
            <person name="Provaznik J."/>
            <person name="Kralova S."/>
            <person name="Pavlinic D."/>
            <person name="Benes V."/>
            <person name="Kopecky J."/>
        </authorList>
    </citation>
    <scope>NUCLEOTIDE SEQUENCE [LARGE SCALE GENOMIC DNA]</scope>
    <source>
        <strain evidence="2 3">15Tr583</strain>
    </source>
</reference>
<organism evidence="2 3">
    <name type="scientific">Trebonia kvetii</name>
    <dbReference type="NCBI Taxonomy" id="2480626"/>
    <lineage>
        <taxon>Bacteria</taxon>
        <taxon>Bacillati</taxon>
        <taxon>Actinomycetota</taxon>
        <taxon>Actinomycetes</taxon>
        <taxon>Streptosporangiales</taxon>
        <taxon>Treboniaceae</taxon>
        <taxon>Trebonia</taxon>
    </lineage>
</organism>
<keyword evidence="1" id="KW-1133">Transmembrane helix</keyword>
<comment type="caution">
    <text evidence="2">The sequence shown here is derived from an EMBL/GenBank/DDBJ whole genome shotgun (WGS) entry which is preliminary data.</text>
</comment>
<gene>
    <name evidence="2" type="ORF">EAS64_33695</name>
</gene>
<evidence type="ECO:0000256" key="1">
    <source>
        <dbReference type="SAM" id="Phobius"/>
    </source>
</evidence>
<dbReference type="Proteomes" id="UP000460272">
    <property type="component" value="Unassembled WGS sequence"/>
</dbReference>
<name>A0A6P2BSV9_9ACTN</name>
<evidence type="ECO:0000313" key="2">
    <source>
        <dbReference type="EMBL" id="TVZ01235.1"/>
    </source>
</evidence>